<evidence type="ECO:0000256" key="5">
    <source>
        <dbReference type="SAM" id="MobiDB-lite"/>
    </source>
</evidence>
<evidence type="ECO:0000313" key="7">
    <source>
        <dbReference type="EMBL" id="KJE98061.1"/>
    </source>
</evidence>
<evidence type="ECO:0000256" key="4">
    <source>
        <dbReference type="ARBA" id="ARBA00023242"/>
    </source>
</evidence>
<dbReference type="Proteomes" id="UP000008743">
    <property type="component" value="Unassembled WGS sequence"/>
</dbReference>
<dbReference type="OrthoDB" id="1917198at2759"/>
<dbReference type="GO" id="GO:0005847">
    <property type="term" value="C:mRNA cleavage and polyadenylation specificity factor complex"/>
    <property type="evidence" value="ECO:0007669"/>
    <property type="project" value="TreeGrafter"/>
</dbReference>
<dbReference type="InterPro" id="IPR007854">
    <property type="entry name" value="Fip1_dom"/>
</dbReference>
<feature type="compositionally biased region" description="Pro residues" evidence="5">
    <location>
        <begin position="325"/>
        <end position="336"/>
    </location>
</feature>
<accession>A0A0D2USY0</accession>
<keyword evidence="8" id="KW-1185">Reference proteome</keyword>
<comment type="subcellular location">
    <subcellularLocation>
        <location evidence="1">Nucleus</location>
    </subcellularLocation>
</comment>
<dbReference type="EMBL" id="KE346376">
    <property type="protein sequence ID" value="KJE98061.1"/>
    <property type="molecule type" value="Genomic_DNA"/>
</dbReference>
<comment type="similarity">
    <text evidence="2">Belongs to the FIP1 family.</text>
</comment>
<feature type="compositionally biased region" description="Basic and acidic residues" evidence="5">
    <location>
        <begin position="350"/>
        <end position="359"/>
    </location>
</feature>
<evidence type="ECO:0000259" key="6">
    <source>
        <dbReference type="Pfam" id="PF05182"/>
    </source>
</evidence>
<evidence type="ECO:0000256" key="3">
    <source>
        <dbReference type="ARBA" id="ARBA00022664"/>
    </source>
</evidence>
<keyword evidence="4" id="KW-0539">Nucleus</keyword>
<feature type="compositionally biased region" description="Acidic residues" evidence="5">
    <location>
        <begin position="19"/>
        <end position="55"/>
    </location>
</feature>
<dbReference type="AlphaFoldDB" id="A0A0D2USY0"/>
<dbReference type="GO" id="GO:0006397">
    <property type="term" value="P:mRNA processing"/>
    <property type="evidence" value="ECO:0007669"/>
    <property type="project" value="UniProtKB-KW"/>
</dbReference>
<sequence length="377" mass="40023">MSIEQDGVGGGEAGRVAGDLDDKDDDKDDQDQDQDQDDDEDEDEDDDDDDDDDVELNMATSAPGTRPTPAFTRPGAAPVTHTPTTIPTGGVLPPIQPVQPRIAASQLAAQATSNRLDINAVGQYNDKSIFEFDLDGAEDKPWRKPGADISDYFNYGFNEETWQIYCEKQKSMRASVGSSGIGRTVPPLIPQLAGGSDIKPLRPAGYTDSNRISIGRATRRADESALQVLGGDPSGSSIQSLVNLDASSVPALLPLARNMPPVAPPLAPPAAAAPAPLQPLRPAYPVPAPGMVHPAMMQGKMPPPLMMPMMPGMMPPGMMPPGMVPGMMPPGMPRPPWAAQSHGSSSHSSHNSDDSDRSSSKRSSSSEDDSSRKRSRR</sequence>
<name>A0A0D2USY0_CAPO3</name>
<dbReference type="PhylomeDB" id="A0A0D2USY0"/>
<evidence type="ECO:0000256" key="1">
    <source>
        <dbReference type="ARBA" id="ARBA00004123"/>
    </source>
</evidence>
<keyword evidence="3" id="KW-0507">mRNA processing</keyword>
<gene>
    <name evidence="7" type="ORF">CAOG_008094</name>
</gene>
<organism evidence="7 8">
    <name type="scientific">Capsaspora owczarzaki (strain ATCC 30864)</name>
    <dbReference type="NCBI Taxonomy" id="595528"/>
    <lineage>
        <taxon>Eukaryota</taxon>
        <taxon>Filasterea</taxon>
        <taxon>Capsaspora</taxon>
    </lineage>
</organism>
<dbReference type="InterPro" id="IPR051187">
    <property type="entry name" value="Pre-mRNA_3'-end_processing_reg"/>
</dbReference>
<feature type="domain" description="Pre-mRNA polyadenylation factor Fip1" evidence="6">
    <location>
        <begin position="131"/>
        <end position="173"/>
    </location>
</feature>
<evidence type="ECO:0000313" key="8">
    <source>
        <dbReference type="Proteomes" id="UP000008743"/>
    </source>
</evidence>
<evidence type="ECO:0000256" key="2">
    <source>
        <dbReference type="ARBA" id="ARBA00007459"/>
    </source>
</evidence>
<feature type="region of interest" description="Disordered" evidence="5">
    <location>
        <begin position="1"/>
        <end position="88"/>
    </location>
</feature>
<proteinExistence type="inferred from homology"/>
<dbReference type="RefSeq" id="XP_004342695.1">
    <property type="nucleotide sequence ID" value="XM_004342646.2"/>
</dbReference>
<dbReference type="PANTHER" id="PTHR13484:SF0">
    <property type="entry name" value="PRE-MRNA 3'-END-PROCESSING FACTOR FIP1"/>
    <property type="match status" value="1"/>
</dbReference>
<dbReference type="STRING" id="595528.A0A0D2USY0"/>
<reference evidence="8" key="1">
    <citation type="submission" date="2011-02" db="EMBL/GenBank/DDBJ databases">
        <title>The Genome Sequence of Capsaspora owczarzaki ATCC 30864.</title>
        <authorList>
            <person name="Russ C."/>
            <person name="Cuomo C."/>
            <person name="Burger G."/>
            <person name="Gray M.W."/>
            <person name="Holland P.W.H."/>
            <person name="King N."/>
            <person name="Lang F.B.F."/>
            <person name="Roger A.J."/>
            <person name="Ruiz-Trillo I."/>
            <person name="Young S.K."/>
            <person name="Zeng Q."/>
            <person name="Gargeya S."/>
            <person name="Alvarado L."/>
            <person name="Berlin A."/>
            <person name="Chapman S.B."/>
            <person name="Chen Z."/>
            <person name="Freedman E."/>
            <person name="Gellesch M."/>
            <person name="Goldberg J."/>
            <person name="Griggs A."/>
            <person name="Gujja S."/>
            <person name="Heilman E."/>
            <person name="Heiman D."/>
            <person name="Howarth C."/>
            <person name="Mehta T."/>
            <person name="Neiman D."/>
            <person name="Pearson M."/>
            <person name="Roberts A."/>
            <person name="Saif S."/>
            <person name="Shea T."/>
            <person name="Shenoy N."/>
            <person name="Sisk P."/>
            <person name="Stolte C."/>
            <person name="Sykes S."/>
            <person name="White J."/>
            <person name="Yandava C."/>
            <person name="Haas B."/>
            <person name="Nusbaum C."/>
            <person name="Birren B."/>
        </authorList>
    </citation>
    <scope>NUCLEOTIDE SEQUENCE</scope>
    <source>
        <strain evidence="8">ATCC 30864</strain>
    </source>
</reference>
<dbReference type="PANTHER" id="PTHR13484">
    <property type="entry name" value="FIP1-LIKE 1 PROTEIN"/>
    <property type="match status" value="1"/>
</dbReference>
<dbReference type="Pfam" id="PF05182">
    <property type="entry name" value="Fip1"/>
    <property type="match status" value="1"/>
</dbReference>
<dbReference type="InParanoid" id="A0A0D2USY0"/>
<protein>
    <recommendedName>
        <fullName evidence="6">Pre-mRNA polyadenylation factor Fip1 domain-containing protein</fullName>
    </recommendedName>
</protein>
<dbReference type="eggNOG" id="KOG1049">
    <property type="taxonomic scope" value="Eukaryota"/>
</dbReference>
<feature type="region of interest" description="Disordered" evidence="5">
    <location>
        <begin position="325"/>
        <end position="377"/>
    </location>
</feature>